<evidence type="ECO:0000313" key="3">
    <source>
        <dbReference type="Proteomes" id="UP000240572"/>
    </source>
</evidence>
<feature type="transmembrane region" description="Helical" evidence="1">
    <location>
        <begin position="16"/>
        <end position="34"/>
    </location>
</feature>
<proteinExistence type="predicted"/>
<gene>
    <name evidence="2" type="ORF">B0I18_101864</name>
</gene>
<keyword evidence="3" id="KW-1185">Reference proteome</keyword>
<keyword evidence="1" id="KW-0812">Transmembrane</keyword>
<dbReference type="EMBL" id="PYGD01000001">
    <property type="protein sequence ID" value="PSK94704.1"/>
    <property type="molecule type" value="Genomic_DNA"/>
</dbReference>
<evidence type="ECO:0000313" key="2">
    <source>
        <dbReference type="EMBL" id="PSK94704.1"/>
    </source>
</evidence>
<comment type="caution">
    <text evidence="2">The sequence shown here is derived from an EMBL/GenBank/DDBJ whole genome shotgun (WGS) entry which is preliminary data.</text>
</comment>
<reference evidence="2 3" key="1">
    <citation type="submission" date="2018-03" db="EMBL/GenBank/DDBJ databases">
        <title>Genomic Encyclopedia of Type Strains, Phase III (KMG-III): the genomes of soil and plant-associated and newly described type strains.</title>
        <authorList>
            <person name="Whitman W."/>
        </authorList>
    </citation>
    <scope>NUCLEOTIDE SEQUENCE [LARGE SCALE GENOMIC DNA]</scope>
    <source>
        <strain evidence="2 3">CGMCC 1.12700</strain>
    </source>
</reference>
<evidence type="ECO:0000256" key="1">
    <source>
        <dbReference type="SAM" id="Phobius"/>
    </source>
</evidence>
<dbReference type="Proteomes" id="UP000240572">
    <property type="component" value="Unassembled WGS sequence"/>
</dbReference>
<dbReference type="AlphaFoldDB" id="A0A2P8DBX4"/>
<keyword evidence="1" id="KW-1133">Transmembrane helix</keyword>
<keyword evidence="1" id="KW-0472">Membrane</keyword>
<protein>
    <submittedName>
        <fullName evidence="2">Uncharacterized protein</fullName>
    </submittedName>
</protein>
<accession>A0A2P8DBX4</accession>
<name>A0A2P8DBX4_9BACT</name>
<sequence>MTPFLFQFFPDHCPRYGTAGQLLLFLFVVVIFRVKKMTGNKSLAPFPASHPQLSPFFLQRSVSGRPCKNR</sequence>
<organism evidence="2 3">
    <name type="scientific">Taibaiella chishuiensis</name>
    <dbReference type="NCBI Taxonomy" id="1434707"/>
    <lineage>
        <taxon>Bacteria</taxon>
        <taxon>Pseudomonadati</taxon>
        <taxon>Bacteroidota</taxon>
        <taxon>Chitinophagia</taxon>
        <taxon>Chitinophagales</taxon>
        <taxon>Chitinophagaceae</taxon>
        <taxon>Taibaiella</taxon>
    </lineage>
</organism>